<gene>
    <name evidence="2" type="ORF">J4H92_00995</name>
</gene>
<dbReference type="Pfam" id="PF00296">
    <property type="entry name" value="Bac_luciferase"/>
    <property type="match status" value="1"/>
</dbReference>
<dbReference type="AlphaFoldDB" id="A0A939S725"/>
<dbReference type="PANTHER" id="PTHR30137:SF15">
    <property type="entry name" value="BLL6902 PROTEIN"/>
    <property type="match status" value="1"/>
</dbReference>
<sequence length="344" mass="37814">MRISFFSQVQDQFLPPAERYGHTLREIVRADELGFDTAWVSSIHFSGDSGGGLPSPLILLSAATQLTGRIRLGTSVITLSHENPIRAAEDASVVNHLSGDRLRIGYSMGGTVVSLEPFGLSFDDRKAIGARSLQRFREALRGEALGSRGQRMFPPGRELTRRMSRACLDPASSFRAGSDGDGLFLSCWQPRSSADDLRTLADYQNPIIDAYEEGLAEYRSRTGHDAEPDIAVSRTVLVFEEEHRERLVESSHRALARWAGGKEFVPEGTELTRERIWKEGHAVIGTPDEVAEQLLADTALARSTELAAQVQLIDPPHQDTLRSLELLIGPVARAAWDQEGSRAG</sequence>
<dbReference type="Gene3D" id="3.20.20.30">
    <property type="entry name" value="Luciferase-like domain"/>
    <property type="match status" value="1"/>
</dbReference>
<comment type="caution">
    <text evidence="2">The sequence shown here is derived from an EMBL/GenBank/DDBJ whole genome shotgun (WGS) entry which is preliminary data.</text>
</comment>
<proteinExistence type="predicted"/>
<accession>A0A939S725</accession>
<reference evidence="2" key="1">
    <citation type="submission" date="2021-03" db="EMBL/GenBank/DDBJ databases">
        <title>Leucobacter chromiisoli sp. nov., isolated from chromium-containing soil of chemical plant.</title>
        <authorList>
            <person name="Xu Z."/>
        </authorList>
    </citation>
    <scope>NUCLEOTIDE SEQUENCE</scope>
    <source>
        <strain evidence="2">S27</strain>
    </source>
</reference>
<dbReference type="Proteomes" id="UP000664382">
    <property type="component" value="Unassembled WGS sequence"/>
</dbReference>
<name>A0A939S725_9MICO</name>
<dbReference type="SUPFAM" id="SSF51679">
    <property type="entry name" value="Bacterial luciferase-like"/>
    <property type="match status" value="1"/>
</dbReference>
<feature type="domain" description="Luciferase-like" evidence="1">
    <location>
        <begin position="5"/>
        <end position="296"/>
    </location>
</feature>
<organism evidence="2 3">
    <name type="scientific">Leucobacter weissii</name>
    <dbReference type="NCBI Taxonomy" id="1983706"/>
    <lineage>
        <taxon>Bacteria</taxon>
        <taxon>Bacillati</taxon>
        <taxon>Actinomycetota</taxon>
        <taxon>Actinomycetes</taxon>
        <taxon>Micrococcales</taxon>
        <taxon>Microbacteriaceae</taxon>
        <taxon>Leucobacter</taxon>
    </lineage>
</organism>
<protein>
    <submittedName>
        <fullName evidence="2">LLM class flavin-dependent oxidoreductase</fullName>
    </submittedName>
</protein>
<dbReference type="GO" id="GO:0016705">
    <property type="term" value="F:oxidoreductase activity, acting on paired donors, with incorporation or reduction of molecular oxygen"/>
    <property type="evidence" value="ECO:0007669"/>
    <property type="project" value="InterPro"/>
</dbReference>
<evidence type="ECO:0000313" key="3">
    <source>
        <dbReference type="Proteomes" id="UP000664382"/>
    </source>
</evidence>
<evidence type="ECO:0000259" key="1">
    <source>
        <dbReference type="Pfam" id="PF00296"/>
    </source>
</evidence>
<dbReference type="GO" id="GO:0005829">
    <property type="term" value="C:cytosol"/>
    <property type="evidence" value="ECO:0007669"/>
    <property type="project" value="TreeGrafter"/>
</dbReference>
<keyword evidence="3" id="KW-1185">Reference proteome</keyword>
<dbReference type="InterPro" id="IPR050766">
    <property type="entry name" value="Bact_Lucif_Oxidored"/>
</dbReference>
<evidence type="ECO:0000313" key="2">
    <source>
        <dbReference type="EMBL" id="MBO1900521.1"/>
    </source>
</evidence>
<dbReference type="InterPro" id="IPR036661">
    <property type="entry name" value="Luciferase-like_sf"/>
</dbReference>
<dbReference type="EMBL" id="JAGDYM010000002">
    <property type="protein sequence ID" value="MBO1900521.1"/>
    <property type="molecule type" value="Genomic_DNA"/>
</dbReference>
<dbReference type="RefSeq" id="WP_208095158.1">
    <property type="nucleotide sequence ID" value="NZ_JAGDYM010000002.1"/>
</dbReference>
<dbReference type="PANTHER" id="PTHR30137">
    <property type="entry name" value="LUCIFERASE-LIKE MONOOXYGENASE"/>
    <property type="match status" value="1"/>
</dbReference>
<dbReference type="InterPro" id="IPR011251">
    <property type="entry name" value="Luciferase-like_dom"/>
</dbReference>